<reference evidence="2" key="2">
    <citation type="submission" date="2022-06" db="UniProtKB">
        <authorList>
            <consortium name="EnsemblMetazoa"/>
        </authorList>
    </citation>
    <scope>IDENTIFICATION</scope>
</reference>
<feature type="compositionally biased region" description="Acidic residues" evidence="1">
    <location>
        <begin position="126"/>
        <end position="136"/>
    </location>
</feature>
<evidence type="ECO:0000313" key="3">
    <source>
        <dbReference type="Proteomes" id="UP000007819"/>
    </source>
</evidence>
<feature type="region of interest" description="Disordered" evidence="1">
    <location>
        <begin position="126"/>
        <end position="148"/>
    </location>
</feature>
<dbReference type="KEGG" id="api:107885107"/>
<feature type="region of interest" description="Disordered" evidence="1">
    <location>
        <begin position="25"/>
        <end position="61"/>
    </location>
</feature>
<dbReference type="EnsemblMetazoa" id="XM_029492511.1">
    <property type="protein sequence ID" value="XP_029348371.1"/>
    <property type="gene ID" value="LOC107885107"/>
</dbReference>
<accession>A0A8R2JW35</accession>
<keyword evidence="3" id="KW-1185">Reference proteome</keyword>
<protein>
    <submittedName>
        <fullName evidence="2">Uncharacterized protein</fullName>
    </submittedName>
</protein>
<dbReference type="AlphaFoldDB" id="A0A8R2JW35"/>
<evidence type="ECO:0000256" key="1">
    <source>
        <dbReference type="SAM" id="MobiDB-lite"/>
    </source>
</evidence>
<evidence type="ECO:0000313" key="2">
    <source>
        <dbReference type="EnsemblMetazoa" id="XP_029348371.1"/>
    </source>
</evidence>
<name>A0A8R2JW35_ACYPI</name>
<reference evidence="3" key="1">
    <citation type="submission" date="2010-06" db="EMBL/GenBank/DDBJ databases">
        <authorList>
            <person name="Jiang H."/>
            <person name="Abraham K."/>
            <person name="Ali S."/>
            <person name="Alsbrooks S.L."/>
            <person name="Anim B.N."/>
            <person name="Anosike U.S."/>
            <person name="Attaway T."/>
            <person name="Bandaranaike D.P."/>
            <person name="Battles P.K."/>
            <person name="Bell S.N."/>
            <person name="Bell A.V."/>
            <person name="Beltran B."/>
            <person name="Bickham C."/>
            <person name="Bustamante Y."/>
            <person name="Caleb T."/>
            <person name="Canada A."/>
            <person name="Cardenas V."/>
            <person name="Carter K."/>
            <person name="Chacko J."/>
            <person name="Chandrabose M.N."/>
            <person name="Chavez D."/>
            <person name="Chavez A."/>
            <person name="Chen L."/>
            <person name="Chu H.-S."/>
            <person name="Claassen K.J."/>
            <person name="Cockrell R."/>
            <person name="Collins M."/>
            <person name="Cooper J.A."/>
            <person name="Cree A."/>
            <person name="Curry S.M."/>
            <person name="Da Y."/>
            <person name="Dao M.D."/>
            <person name="Das B."/>
            <person name="Davila M.-L."/>
            <person name="Davy-Carroll L."/>
            <person name="Denson S."/>
            <person name="Dinh H."/>
            <person name="Ebong V.E."/>
            <person name="Edwards J.R."/>
            <person name="Egan A."/>
            <person name="El-Daye J."/>
            <person name="Escobedo L."/>
            <person name="Fernandez S."/>
            <person name="Fernando P.R."/>
            <person name="Flagg N."/>
            <person name="Forbes L.D."/>
            <person name="Fowler R.G."/>
            <person name="Fu Q."/>
            <person name="Gabisi R.A."/>
            <person name="Ganer J."/>
            <person name="Garbino Pronczuk A."/>
            <person name="Garcia R.M."/>
            <person name="Garner T."/>
            <person name="Garrett T.E."/>
            <person name="Gonzalez D.A."/>
            <person name="Hamid H."/>
            <person name="Hawkins E.S."/>
            <person name="Hirani K."/>
            <person name="Hogues M.E."/>
            <person name="Hollins B."/>
            <person name="Hsiao C.-H."/>
            <person name="Jabil R."/>
            <person name="James M.L."/>
            <person name="Jhangiani S.N."/>
            <person name="Johnson B."/>
            <person name="Johnson Q."/>
            <person name="Joshi V."/>
            <person name="Kalu J.B."/>
            <person name="Kam C."/>
            <person name="Kashfia A."/>
            <person name="Keebler J."/>
            <person name="Kisamo H."/>
            <person name="Kovar C.L."/>
            <person name="Lago L.A."/>
            <person name="Lai C.-Y."/>
            <person name="Laidlaw J."/>
            <person name="Lara F."/>
            <person name="Le T.-K."/>
            <person name="Lee S.L."/>
            <person name="Legall F.H."/>
            <person name="Lemon S.J."/>
            <person name="Lewis L.R."/>
            <person name="Li B."/>
            <person name="Liu Y."/>
            <person name="Liu Y.-S."/>
            <person name="Lopez J."/>
            <person name="Lozado R.J."/>
            <person name="Lu J."/>
            <person name="Madu R.C."/>
            <person name="Maheshwari M."/>
            <person name="Maheshwari R."/>
            <person name="Malloy K."/>
            <person name="Martinez E."/>
            <person name="Mathew T."/>
            <person name="Mercado I.C."/>
            <person name="Mercado C."/>
            <person name="Meyer B."/>
            <person name="Montgomery K."/>
            <person name="Morgan M.B."/>
            <person name="Munidasa M."/>
            <person name="Nazareth L.V."/>
            <person name="Nelson J."/>
            <person name="Ng B.M."/>
            <person name="Nguyen N.B."/>
            <person name="Nguyen P.Q."/>
            <person name="Nguyen T."/>
            <person name="Obregon M."/>
            <person name="Okwuonu G.O."/>
            <person name="Onwere C.G."/>
            <person name="Orozco G."/>
            <person name="Parra A."/>
            <person name="Patel S."/>
            <person name="Patil S."/>
            <person name="Perez A."/>
            <person name="Perez Y."/>
            <person name="Pham C."/>
            <person name="Primus E.L."/>
            <person name="Pu L.-L."/>
            <person name="Puazo M."/>
            <person name="Qin X."/>
            <person name="Quiroz J.B."/>
            <person name="Reese J."/>
            <person name="Richards S."/>
            <person name="Rives C.M."/>
            <person name="Robberts R."/>
            <person name="Ruiz S.J."/>
            <person name="Ruiz M.J."/>
            <person name="Santibanez J."/>
            <person name="Schneider B.W."/>
            <person name="Sisson I."/>
            <person name="Smith M."/>
            <person name="Sodergren E."/>
            <person name="Song X.-Z."/>
            <person name="Song B.B."/>
            <person name="Summersgill H."/>
            <person name="Thelus R."/>
            <person name="Thornton R.D."/>
            <person name="Trejos Z.Y."/>
            <person name="Usmani K."/>
            <person name="Vattathil S."/>
            <person name="Villasana D."/>
            <person name="Walker D.L."/>
            <person name="Wang S."/>
            <person name="Wang K."/>
            <person name="White C.S."/>
            <person name="Williams A.C."/>
            <person name="Williamson J."/>
            <person name="Wilson K."/>
            <person name="Woghiren I.O."/>
            <person name="Woodworth J.R."/>
            <person name="Worley K.C."/>
            <person name="Wright R.A."/>
            <person name="Wu W."/>
            <person name="Young L."/>
            <person name="Zhang L."/>
            <person name="Zhang J."/>
            <person name="Zhu Y."/>
            <person name="Muzny D.M."/>
            <person name="Weinstock G."/>
            <person name="Gibbs R.A."/>
        </authorList>
    </citation>
    <scope>NUCLEOTIDE SEQUENCE [LARGE SCALE GENOMIC DNA]</scope>
    <source>
        <strain evidence="3">LSR1</strain>
    </source>
</reference>
<dbReference type="OrthoDB" id="6618268at2759"/>
<dbReference type="GeneID" id="107885107"/>
<proteinExistence type="predicted"/>
<dbReference type="RefSeq" id="XP_029348371.1">
    <property type="nucleotide sequence ID" value="XM_029492511.1"/>
</dbReference>
<sequence>MSKRSHESKGTSIIKQWLEVKKRKTVSSSKETKNVENTVVTNARNNFRGNSPGRGNDNETEINESQISGFENVGNGEYGPEPERGGSPFGFLRDFISGAGQSVLSPSHAVDYFNFVPVESYGDCDEPQAVDGEENSTDMGNEYDYGTNDYDDTVSTYEEVYDDVIERLGRSMASKFVSGIHRYVSRVIVPSGIDGVEKCLRELEQLIDKYPPRHFYIIAGHGDHVHISHICGYSGQTCRCPFILRGSFWSKDGRRGLRRVTRAIDMQPGDYANILRYLSTGGRRVHIVGGFREDVRLFDRYQYLSVSIVELYY</sequence>
<organism evidence="2 3">
    <name type="scientific">Acyrthosiphon pisum</name>
    <name type="common">Pea aphid</name>
    <dbReference type="NCBI Taxonomy" id="7029"/>
    <lineage>
        <taxon>Eukaryota</taxon>
        <taxon>Metazoa</taxon>
        <taxon>Ecdysozoa</taxon>
        <taxon>Arthropoda</taxon>
        <taxon>Hexapoda</taxon>
        <taxon>Insecta</taxon>
        <taxon>Pterygota</taxon>
        <taxon>Neoptera</taxon>
        <taxon>Paraneoptera</taxon>
        <taxon>Hemiptera</taxon>
        <taxon>Sternorrhyncha</taxon>
        <taxon>Aphidomorpha</taxon>
        <taxon>Aphidoidea</taxon>
        <taxon>Aphididae</taxon>
        <taxon>Macrosiphini</taxon>
        <taxon>Acyrthosiphon</taxon>
    </lineage>
</organism>
<dbReference type="Proteomes" id="UP000007819">
    <property type="component" value="Chromosome X"/>
</dbReference>
<feature type="compositionally biased region" description="Polar residues" evidence="1">
    <location>
        <begin position="35"/>
        <end position="49"/>
    </location>
</feature>